<dbReference type="GO" id="GO:0008080">
    <property type="term" value="F:N-acetyltransferase activity"/>
    <property type="evidence" value="ECO:0007669"/>
    <property type="project" value="TreeGrafter"/>
</dbReference>
<dbReference type="InterPro" id="IPR016181">
    <property type="entry name" value="Acyl_CoA_acyltransferase"/>
</dbReference>
<organism evidence="1 2">
    <name type="scientific">Dufourea novaeangliae</name>
    <name type="common">Sweat bee</name>
    <dbReference type="NCBI Taxonomy" id="178035"/>
    <lineage>
        <taxon>Eukaryota</taxon>
        <taxon>Metazoa</taxon>
        <taxon>Ecdysozoa</taxon>
        <taxon>Arthropoda</taxon>
        <taxon>Hexapoda</taxon>
        <taxon>Insecta</taxon>
        <taxon>Pterygota</taxon>
        <taxon>Neoptera</taxon>
        <taxon>Endopterygota</taxon>
        <taxon>Hymenoptera</taxon>
        <taxon>Apocrita</taxon>
        <taxon>Aculeata</taxon>
        <taxon>Apoidea</taxon>
        <taxon>Anthophila</taxon>
        <taxon>Halictidae</taxon>
        <taxon>Rophitinae</taxon>
        <taxon>Dufourea</taxon>
    </lineage>
</organism>
<sequence length="490" mass="54391">MPSYRPWGSIEDGAIEFESLTEDTLEGALNVIRKSFFVNENVCKGVDLTSEVGASEELEELCLDAAKDGVSVVAIDVATGEVIGIAFNKIQVLKNPSEKGAFEVFSENCKFKSSKGLVDFMISVDSRIDLFKHYNATCIFEIMFLATLPGMQKRRIGELLVSSSFEMAKELKRGKSVKTPVVIDGEKIIENLTAIPTIVSAIMTSNYSQKIAMKCGFESLARVSYKEFHFAGKTFGERIASRYPAMSQNACDLEYKLLTQDKIQEALMLQTETMKQEPVAIALGMLDEPGAPEQMRLLFREIVKDGVTIIAVDKETDQLAAVAFNKIHASRFCHLEGVEDQLAAFIEKNLKKQPCLDLVKFLDDLESSVDVFERYNVDGAMELFYVGTSPRHQGRGIGSLMVKKCIELGKGLLNGTMKKNALDDGIVNEEVVPKVIFGAFVSSFSQRIAETLNFETLHQVRYDDVTIGGRKLSDRIGKEQRTAKFLALKL</sequence>
<dbReference type="CDD" id="cd04301">
    <property type="entry name" value="NAT_SF"/>
    <property type="match status" value="1"/>
</dbReference>
<dbReference type="SUPFAM" id="SSF55729">
    <property type="entry name" value="Acyl-CoA N-acyltransferases (Nat)"/>
    <property type="match status" value="2"/>
</dbReference>
<dbReference type="Gene3D" id="3.40.630.30">
    <property type="match status" value="2"/>
</dbReference>
<dbReference type="Proteomes" id="UP000076502">
    <property type="component" value="Unassembled WGS sequence"/>
</dbReference>
<proteinExistence type="predicted"/>
<name>A0A154PAH4_DUFNO</name>
<dbReference type="AlphaFoldDB" id="A0A154PAH4"/>
<accession>A0A154PAH4</accession>
<reference evidence="1 2" key="1">
    <citation type="submission" date="2015-07" db="EMBL/GenBank/DDBJ databases">
        <title>The genome of Dufourea novaeangliae.</title>
        <authorList>
            <person name="Pan H."/>
            <person name="Kapheim K."/>
        </authorList>
    </citation>
    <scope>NUCLEOTIDE SEQUENCE [LARGE SCALE GENOMIC DNA]</scope>
    <source>
        <strain evidence="1">0120121106</strain>
        <tissue evidence="1">Whole body</tissue>
    </source>
</reference>
<evidence type="ECO:0000313" key="2">
    <source>
        <dbReference type="Proteomes" id="UP000076502"/>
    </source>
</evidence>
<protein>
    <submittedName>
        <fullName evidence="1">Uncharacterized protein</fullName>
    </submittedName>
</protein>
<evidence type="ECO:0000313" key="1">
    <source>
        <dbReference type="EMBL" id="KZC08852.1"/>
    </source>
</evidence>
<dbReference type="OrthoDB" id="8191594at2759"/>
<gene>
    <name evidence="1" type="ORF">WN55_11355</name>
</gene>
<dbReference type="EMBL" id="KQ434857">
    <property type="protein sequence ID" value="KZC08852.1"/>
    <property type="molecule type" value="Genomic_DNA"/>
</dbReference>
<keyword evidence="2" id="KW-1185">Reference proteome</keyword>
<dbReference type="PANTHER" id="PTHR20905:SF28">
    <property type="entry name" value="GH28833P-RELATED"/>
    <property type="match status" value="1"/>
</dbReference>
<dbReference type="PANTHER" id="PTHR20905">
    <property type="entry name" value="N-ACETYLTRANSFERASE-RELATED"/>
    <property type="match status" value="1"/>
</dbReference>